<proteinExistence type="predicted"/>
<name>A0AAW1H1Q2_SAPOF</name>
<comment type="caution">
    <text evidence="1">The sequence shown here is derived from an EMBL/GenBank/DDBJ whole genome shotgun (WGS) entry which is preliminary data.</text>
</comment>
<gene>
    <name evidence="1" type="ORF">RND81_13G173800</name>
</gene>
<evidence type="ECO:0000313" key="1">
    <source>
        <dbReference type="EMBL" id="KAK9670057.1"/>
    </source>
</evidence>
<dbReference type="EMBL" id="JBDFQZ010000013">
    <property type="protein sequence ID" value="KAK9670057.1"/>
    <property type="molecule type" value="Genomic_DNA"/>
</dbReference>
<accession>A0AAW1H1Q2</accession>
<organism evidence="1 2">
    <name type="scientific">Saponaria officinalis</name>
    <name type="common">Common soapwort</name>
    <name type="synonym">Lychnis saponaria</name>
    <dbReference type="NCBI Taxonomy" id="3572"/>
    <lineage>
        <taxon>Eukaryota</taxon>
        <taxon>Viridiplantae</taxon>
        <taxon>Streptophyta</taxon>
        <taxon>Embryophyta</taxon>
        <taxon>Tracheophyta</taxon>
        <taxon>Spermatophyta</taxon>
        <taxon>Magnoliopsida</taxon>
        <taxon>eudicotyledons</taxon>
        <taxon>Gunneridae</taxon>
        <taxon>Pentapetalae</taxon>
        <taxon>Caryophyllales</taxon>
        <taxon>Caryophyllaceae</taxon>
        <taxon>Caryophylleae</taxon>
        <taxon>Saponaria</taxon>
    </lineage>
</organism>
<keyword evidence="2" id="KW-1185">Reference proteome</keyword>
<dbReference type="AlphaFoldDB" id="A0AAW1H1Q2"/>
<protein>
    <submittedName>
        <fullName evidence="1">Uncharacterized protein</fullName>
    </submittedName>
</protein>
<evidence type="ECO:0000313" key="2">
    <source>
        <dbReference type="Proteomes" id="UP001443914"/>
    </source>
</evidence>
<reference evidence="1" key="1">
    <citation type="submission" date="2024-03" db="EMBL/GenBank/DDBJ databases">
        <title>WGS assembly of Saponaria officinalis var. Norfolk2.</title>
        <authorList>
            <person name="Jenkins J."/>
            <person name="Shu S."/>
            <person name="Grimwood J."/>
            <person name="Barry K."/>
            <person name="Goodstein D."/>
            <person name="Schmutz J."/>
            <person name="Leebens-Mack J."/>
            <person name="Osbourn A."/>
        </authorList>
    </citation>
    <scope>NUCLEOTIDE SEQUENCE [LARGE SCALE GENOMIC DNA]</scope>
    <source>
        <strain evidence="1">JIC</strain>
    </source>
</reference>
<sequence>MRREKGSHYYRKLIWVIIVPCTSKKTLLRTNSQKGIGEMLSTKLATIIEEPEGLYDRVDQIRYNDSSNIKINDNNNSKLLSFKGKKGKDLIRWRLFKKSRHLISHNLSIKRCILIF</sequence>
<dbReference type="Proteomes" id="UP001443914">
    <property type="component" value="Unassembled WGS sequence"/>
</dbReference>